<organism evidence="3 4">
    <name type="scientific">Cupriavidus nantongensis</name>
    <dbReference type="NCBI Taxonomy" id="1796606"/>
    <lineage>
        <taxon>Bacteria</taxon>
        <taxon>Pseudomonadati</taxon>
        <taxon>Pseudomonadota</taxon>
        <taxon>Betaproteobacteria</taxon>
        <taxon>Burkholderiales</taxon>
        <taxon>Burkholderiaceae</taxon>
        <taxon>Cupriavidus</taxon>
    </lineage>
</organism>
<dbReference type="CDD" id="cd20750">
    <property type="entry name" value="cyt_c_I"/>
    <property type="match status" value="1"/>
</dbReference>
<keyword evidence="1" id="KW-0732">Signal</keyword>
<dbReference type="Pfam" id="PF16694">
    <property type="entry name" value="Cytochrome_P460"/>
    <property type="match status" value="1"/>
</dbReference>
<dbReference type="Proteomes" id="UP000075238">
    <property type="component" value="Chromosome 1"/>
</dbReference>
<feature type="chain" id="PRO_5007498468" evidence="1">
    <location>
        <begin position="23"/>
        <end position="192"/>
    </location>
</feature>
<evidence type="ECO:0000313" key="3">
    <source>
        <dbReference type="EMBL" id="AMR78528.1"/>
    </source>
</evidence>
<keyword evidence="4" id="KW-1185">Reference proteome</keyword>
<dbReference type="EMBL" id="CP014844">
    <property type="protein sequence ID" value="AMR78528.1"/>
    <property type="molecule type" value="Genomic_DNA"/>
</dbReference>
<evidence type="ECO:0000259" key="2">
    <source>
        <dbReference type="Pfam" id="PF16694"/>
    </source>
</evidence>
<protein>
    <submittedName>
        <fullName evidence="3">Cytochrome C</fullName>
    </submittedName>
</protein>
<feature type="domain" description="Cytochrome P460" evidence="2">
    <location>
        <begin position="49"/>
        <end position="184"/>
    </location>
</feature>
<dbReference type="STRING" id="1796606.A2G96_12705"/>
<accession>A0A142JKB6</accession>
<evidence type="ECO:0000313" key="4">
    <source>
        <dbReference type="Proteomes" id="UP000075238"/>
    </source>
</evidence>
<evidence type="ECO:0000256" key="1">
    <source>
        <dbReference type="SAM" id="SignalP"/>
    </source>
</evidence>
<dbReference type="Gene3D" id="3.50.70.20">
    <property type="entry name" value="Cytochrome P460"/>
    <property type="match status" value="1"/>
</dbReference>
<dbReference type="AlphaFoldDB" id="A0A142JKB6"/>
<feature type="signal peptide" evidence="1">
    <location>
        <begin position="1"/>
        <end position="22"/>
    </location>
</feature>
<sequence length="192" mass="20568">MRFIVAVGAALAGLSMGGGATAAGQTHTRSQYGATTAAVVDSKGNMQVPADYRTRYQMLGTWAIAADKGAGAKEMHVVYASPGTIGAYRKTGHFPDGTVLVKEVFKTNTKPMTTGTVSSASTLDGWFVMVKDDVGRFPTNKLWGDGWGWAWFAASDARKTTSTDFRKGCQSCHVPAKASDWIYTDGYPPLRR</sequence>
<reference evidence="3 4" key="1">
    <citation type="submission" date="2016-03" db="EMBL/GenBank/DDBJ databases">
        <title>Complete genome sequence of a novel chlorpyrifos degrading bacterium, Cupriavidus nantongensis sp. X1.</title>
        <authorList>
            <person name="Fang L."/>
        </authorList>
    </citation>
    <scope>NUCLEOTIDE SEQUENCE [LARGE SCALE GENOMIC DNA]</scope>
    <source>
        <strain evidence="3 4">X1</strain>
    </source>
</reference>
<name>A0A142JKB6_9BURK</name>
<dbReference type="RefSeq" id="WP_062799680.1">
    <property type="nucleotide sequence ID" value="NZ_CP014844.1"/>
</dbReference>
<dbReference type="OrthoDB" id="511546at2"/>
<proteinExistence type="predicted"/>
<gene>
    <name evidence="3" type="ORF">A2G96_12705</name>
</gene>
<dbReference type="InterPro" id="IPR038142">
    <property type="entry name" value="Cytochrome_P460_sp"/>
</dbReference>
<dbReference type="InterPro" id="IPR032033">
    <property type="entry name" value="Cytochrome_P460"/>
</dbReference>
<dbReference type="KEGG" id="cnan:A2G96_12705"/>